<organism evidence="1 2">
    <name type="scientific">Lupinus albus</name>
    <name type="common">White lupine</name>
    <name type="synonym">Lupinus termis</name>
    <dbReference type="NCBI Taxonomy" id="3870"/>
    <lineage>
        <taxon>Eukaryota</taxon>
        <taxon>Viridiplantae</taxon>
        <taxon>Streptophyta</taxon>
        <taxon>Embryophyta</taxon>
        <taxon>Tracheophyta</taxon>
        <taxon>Spermatophyta</taxon>
        <taxon>Magnoliopsida</taxon>
        <taxon>eudicotyledons</taxon>
        <taxon>Gunneridae</taxon>
        <taxon>Pentapetalae</taxon>
        <taxon>rosids</taxon>
        <taxon>fabids</taxon>
        <taxon>Fabales</taxon>
        <taxon>Fabaceae</taxon>
        <taxon>Papilionoideae</taxon>
        <taxon>50 kb inversion clade</taxon>
        <taxon>genistoids sensu lato</taxon>
        <taxon>core genistoids</taxon>
        <taxon>Genisteae</taxon>
        <taxon>Lupinus</taxon>
    </lineage>
</organism>
<evidence type="ECO:0000313" key="2">
    <source>
        <dbReference type="Proteomes" id="UP000447434"/>
    </source>
</evidence>
<evidence type="ECO:0000313" key="1">
    <source>
        <dbReference type="EMBL" id="KAE9617876.1"/>
    </source>
</evidence>
<dbReference type="Proteomes" id="UP000447434">
    <property type="component" value="Chromosome 3"/>
</dbReference>
<gene>
    <name evidence="1" type="ORF">Lalb_Chr03g0040221</name>
</gene>
<protein>
    <submittedName>
        <fullName evidence="1">Uncharacterized protein</fullName>
    </submittedName>
</protein>
<keyword evidence="2" id="KW-1185">Reference proteome</keyword>
<accession>A0A6A4QXB1</accession>
<name>A0A6A4QXB1_LUPAL</name>
<sequence length="53" mass="6143">MGQKMSFSYRSKSTISSVRQTYTKTACWEVSLTSPTSLSRELFKYLLVSNLHY</sequence>
<proteinExistence type="predicted"/>
<reference evidence="2" key="1">
    <citation type="journal article" date="2020" name="Nat. Commun.">
        <title>Genome sequence of the cluster root forming white lupin.</title>
        <authorList>
            <person name="Hufnagel B."/>
            <person name="Marques A."/>
            <person name="Soriano A."/>
            <person name="Marques L."/>
            <person name="Divol F."/>
            <person name="Doumas P."/>
            <person name="Sallet E."/>
            <person name="Mancinotti D."/>
            <person name="Carrere S."/>
            <person name="Marande W."/>
            <person name="Arribat S."/>
            <person name="Keller J."/>
            <person name="Huneau C."/>
            <person name="Blein T."/>
            <person name="Aime D."/>
            <person name="Laguerre M."/>
            <person name="Taylor J."/>
            <person name="Schubert V."/>
            <person name="Nelson M."/>
            <person name="Geu-Flores F."/>
            <person name="Crespi M."/>
            <person name="Gallardo-Guerrero K."/>
            <person name="Delaux P.-M."/>
            <person name="Salse J."/>
            <person name="Berges H."/>
            <person name="Guyot R."/>
            <person name="Gouzy J."/>
            <person name="Peret B."/>
        </authorList>
    </citation>
    <scope>NUCLEOTIDE SEQUENCE [LARGE SCALE GENOMIC DNA]</scope>
    <source>
        <strain evidence="2">cv. Amiga</strain>
    </source>
</reference>
<dbReference type="AlphaFoldDB" id="A0A6A4QXB1"/>
<comment type="caution">
    <text evidence="1">The sequence shown here is derived from an EMBL/GenBank/DDBJ whole genome shotgun (WGS) entry which is preliminary data.</text>
</comment>
<dbReference type="EMBL" id="WOCE01000003">
    <property type="protein sequence ID" value="KAE9617876.1"/>
    <property type="molecule type" value="Genomic_DNA"/>
</dbReference>